<name>A0A5B7HRZ5_PORTR</name>
<dbReference type="Proteomes" id="UP000324222">
    <property type="component" value="Unassembled WGS sequence"/>
</dbReference>
<gene>
    <name evidence="1" type="ORF">E2C01_068438</name>
</gene>
<evidence type="ECO:0000313" key="2">
    <source>
        <dbReference type="Proteomes" id="UP000324222"/>
    </source>
</evidence>
<comment type="caution">
    <text evidence="1">The sequence shown here is derived from an EMBL/GenBank/DDBJ whole genome shotgun (WGS) entry which is preliminary data.</text>
</comment>
<reference evidence="1 2" key="1">
    <citation type="submission" date="2019-05" db="EMBL/GenBank/DDBJ databases">
        <title>Another draft genome of Portunus trituberculatus and its Hox gene families provides insights of decapod evolution.</title>
        <authorList>
            <person name="Jeong J.-H."/>
            <person name="Song I."/>
            <person name="Kim S."/>
            <person name="Choi T."/>
            <person name="Kim D."/>
            <person name="Ryu S."/>
            <person name="Kim W."/>
        </authorList>
    </citation>
    <scope>NUCLEOTIDE SEQUENCE [LARGE SCALE GENOMIC DNA]</scope>
    <source>
        <tissue evidence="1">Muscle</tissue>
    </source>
</reference>
<protein>
    <submittedName>
        <fullName evidence="1">Uncharacterized protein</fullName>
    </submittedName>
</protein>
<dbReference type="AlphaFoldDB" id="A0A5B7HRZ5"/>
<dbReference type="EMBL" id="VSRR010038227">
    <property type="protein sequence ID" value="MPC74092.1"/>
    <property type="molecule type" value="Genomic_DNA"/>
</dbReference>
<keyword evidence="2" id="KW-1185">Reference proteome</keyword>
<accession>A0A5B7HRZ5</accession>
<evidence type="ECO:0000313" key="1">
    <source>
        <dbReference type="EMBL" id="MPC74092.1"/>
    </source>
</evidence>
<organism evidence="1 2">
    <name type="scientific">Portunus trituberculatus</name>
    <name type="common">Swimming crab</name>
    <name type="synonym">Neptunus trituberculatus</name>
    <dbReference type="NCBI Taxonomy" id="210409"/>
    <lineage>
        <taxon>Eukaryota</taxon>
        <taxon>Metazoa</taxon>
        <taxon>Ecdysozoa</taxon>
        <taxon>Arthropoda</taxon>
        <taxon>Crustacea</taxon>
        <taxon>Multicrustacea</taxon>
        <taxon>Malacostraca</taxon>
        <taxon>Eumalacostraca</taxon>
        <taxon>Eucarida</taxon>
        <taxon>Decapoda</taxon>
        <taxon>Pleocyemata</taxon>
        <taxon>Brachyura</taxon>
        <taxon>Eubrachyura</taxon>
        <taxon>Portunoidea</taxon>
        <taxon>Portunidae</taxon>
        <taxon>Portuninae</taxon>
        <taxon>Portunus</taxon>
    </lineage>
</organism>
<proteinExistence type="predicted"/>
<sequence length="94" mass="10401">MADRREKPLAYTSPPSTTWRDISKVSAAAKSTMPRHQKEGGSGVTRYISPKTAPYHATLTIQLLPTIYLCKTEKVLTSAITRGASLRTRILLRS</sequence>